<gene>
    <name evidence="8" type="ORF">SAMN04487775_103126</name>
</gene>
<keyword evidence="2" id="KW-0805">Transcription regulation</keyword>
<dbReference type="AlphaFoldDB" id="A0A1I3JMG7"/>
<dbReference type="CDD" id="cd19974">
    <property type="entry name" value="PBP1_LacI-like"/>
    <property type="match status" value="1"/>
</dbReference>
<dbReference type="Gene3D" id="3.40.50.2300">
    <property type="match status" value="2"/>
</dbReference>
<keyword evidence="4" id="KW-0804">Transcription</keyword>
<keyword evidence="9" id="KW-1185">Reference proteome</keyword>
<dbReference type="InterPro" id="IPR001387">
    <property type="entry name" value="Cro/C1-type_HTH"/>
</dbReference>
<sequence length="361" mass="40346">MAIKRITMQELADACGLSRNTVSKVFNERGTVPENTKQLVLRKAEELGYMQFNIDKNTGAEDKATSQLLQNAGPANASMSAYSGKNVALLTKRIPNDYHFGSLFLPAFTERLSRAGVTLMMYEIKESEFEEGRLPKHLVLDQTAGIITIEIFDKKYLEMLSGLGLPLLAVDAFAEADMSLLNFDFISMENIASTINLTSHLISKGAEKLGFVGDINHCNSFHERYMGFTRALNKYELPLEKKICILDDDSEAYGSVEWFMNRIQSMPYRPDAFVCANDFIAINLLKAVKNLKLSVPADIKIAGFDGILQSEVVEPPLTTIKIPGKEIGRMAADMLMERMVKPEKPFIRVYVNTTPIFRSST</sequence>
<evidence type="ECO:0000259" key="6">
    <source>
        <dbReference type="PROSITE" id="PS50943"/>
    </source>
</evidence>
<keyword evidence="1" id="KW-0678">Repressor</keyword>
<dbReference type="SUPFAM" id="SSF53822">
    <property type="entry name" value="Periplasmic binding protein-like I"/>
    <property type="match status" value="1"/>
</dbReference>
<evidence type="ECO:0000256" key="1">
    <source>
        <dbReference type="ARBA" id="ARBA00022491"/>
    </source>
</evidence>
<evidence type="ECO:0000313" key="8">
    <source>
        <dbReference type="EMBL" id="SFI61451.1"/>
    </source>
</evidence>
<dbReference type="SUPFAM" id="SSF47413">
    <property type="entry name" value="lambda repressor-like DNA-binding domains"/>
    <property type="match status" value="1"/>
</dbReference>
<reference evidence="9" key="1">
    <citation type="submission" date="2016-10" db="EMBL/GenBank/DDBJ databases">
        <authorList>
            <person name="Varghese N."/>
            <person name="Submissions S."/>
        </authorList>
    </citation>
    <scope>NUCLEOTIDE SEQUENCE [LARGE SCALE GENOMIC DNA]</scope>
    <source>
        <strain evidence="9">XBD1002</strain>
    </source>
</reference>
<dbReference type="OrthoDB" id="9815017at2"/>
<dbReference type="GO" id="GO:0003700">
    <property type="term" value="F:DNA-binding transcription factor activity"/>
    <property type="evidence" value="ECO:0007669"/>
    <property type="project" value="TreeGrafter"/>
</dbReference>
<dbReference type="InterPro" id="IPR000843">
    <property type="entry name" value="HTH_LacI"/>
</dbReference>
<evidence type="ECO:0000256" key="4">
    <source>
        <dbReference type="ARBA" id="ARBA00023163"/>
    </source>
</evidence>
<keyword evidence="3" id="KW-0238">DNA-binding</keyword>
<accession>A0A1I3JMG7</accession>
<dbReference type="PROSITE" id="PS51063">
    <property type="entry name" value="HTH_CRP_2"/>
    <property type="match status" value="1"/>
</dbReference>
<dbReference type="Gene3D" id="1.10.260.40">
    <property type="entry name" value="lambda repressor-like DNA-binding domains"/>
    <property type="match status" value="1"/>
</dbReference>
<dbReference type="PANTHER" id="PTHR30146">
    <property type="entry name" value="LACI-RELATED TRANSCRIPTIONAL REPRESSOR"/>
    <property type="match status" value="1"/>
</dbReference>
<evidence type="ECO:0000313" key="9">
    <source>
        <dbReference type="Proteomes" id="UP000182737"/>
    </source>
</evidence>
<evidence type="ECO:0000259" key="7">
    <source>
        <dbReference type="PROSITE" id="PS51063"/>
    </source>
</evidence>
<dbReference type="Pfam" id="PF13377">
    <property type="entry name" value="Peripla_BP_3"/>
    <property type="match status" value="1"/>
</dbReference>
<dbReference type="InterPro" id="IPR012318">
    <property type="entry name" value="HTH_CRP"/>
</dbReference>
<dbReference type="PROSITE" id="PS50943">
    <property type="entry name" value="HTH_CROC1"/>
    <property type="match status" value="1"/>
</dbReference>
<feature type="domain" description="HTH crp-type" evidence="7">
    <location>
        <begin position="1"/>
        <end position="45"/>
    </location>
</feature>
<dbReference type="Pfam" id="PF00356">
    <property type="entry name" value="LacI"/>
    <property type="match status" value="1"/>
</dbReference>
<dbReference type="SMART" id="SM00354">
    <property type="entry name" value="HTH_LACI"/>
    <property type="match status" value="1"/>
</dbReference>
<feature type="domain" description="HTH lacI-type" evidence="5">
    <location>
        <begin position="6"/>
        <end position="49"/>
    </location>
</feature>
<organism evidence="8 9">
    <name type="scientific">Treponema bryantii</name>
    <dbReference type="NCBI Taxonomy" id="163"/>
    <lineage>
        <taxon>Bacteria</taxon>
        <taxon>Pseudomonadati</taxon>
        <taxon>Spirochaetota</taxon>
        <taxon>Spirochaetia</taxon>
        <taxon>Spirochaetales</taxon>
        <taxon>Treponemataceae</taxon>
        <taxon>Treponema</taxon>
    </lineage>
</organism>
<dbReference type="Proteomes" id="UP000182737">
    <property type="component" value="Unassembled WGS sequence"/>
</dbReference>
<dbReference type="GO" id="GO:0000976">
    <property type="term" value="F:transcription cis-regulatory region binding"/>
    <property type="evidence" value="ECO:0007669"/>
    <property type="project" value="TreeGrafter"/>
</dbReference>
<dbReference type="InterPro" id="IPR028082">
    <property type="entry name" value="Peripla_BP_I"/>
</dbReference>
<protein>
    <submittedName>
        <fullName evidence="8">LacI family transcriptional regulator</fullName>
    </submittedName>
</protein>
<evidence type="ECO:0000259" key="5">
    <source>
        <dbReference type="PROSITE" id="PS50932"/>
    </source>
</evidence>
<dbReference type="InterPro" id="IPR046335">
    <property type="entry name" value="LacI/GalR-like_sensor"/>
</dbReference>
<proteinExistence type="predicted"/>
<dbReference type="EMBL" id="FORI01000003">
    <property type="protein sequence ID" value="SFI61451.1"/>
    <property type="molecule type" value="Genomic_DNA"/>
</dbReference>
<dbReference type="PANTHER" id="PTHR30146:SF148">
    <property type="entry name" value="HTH-TYPE TRANSCRIPTIONAL REPRESSOR PURR-RELATED"/>
    <property type="match status" value="1"/>
</dbReference>
<name>A0A1I3JMG7_9SPIR</name>
<dbReference type="RefSeq" id="WP_074930971.1">
    <property type="nucleotide sequence ID" value="NZ_FORI01000003.1"/>
</dbReference>
<evidence type="ECO:0000256" key="3">
    <source>
        <dbReference type="ARBA" id="ARBA00023125"/>
    </source>
</evidence>
<evidence type="ECO:0000256" key="2">
    <source>
        <dbReference type="ARBA" id="ARBA00023015"/>
    </source>
</evidence>
<dbReference type="InterPro" id="IPR010982">
    <property type="entry name" value="Lambda_DNA-bd_dom_sf"/>
</dbReference>
<feature type="domain" description="HTH cro/C1-type" evidence="6">
    <location>
        <begin position="4"/>
        <end position="29"/>
    </location>
</feature>
<dbReference type="PROSITE" id="PS50932">
    <property type="entry name" value="HTH_LACI_2"/>
    <property type="match status" value="1"/>
</dbReference>
<dbReference type="CDD" id="cd01392">
    <property type="entry name" value="HTH_LacI"/>
    <property type="match status" value="1"/>
</dbReference>